<dbReference type="InterPro" id="IPR051913">
    <property type="entry name" value="GH2_Domain-Containing"/>
</dbReference>
<proteinExistence type="predicted"/>
<keyword evidence="4" id="KW-1185">Reference proteome</keyword>
<dbReference type="InterPro" id="IPR036156">
    <property type="entry name" value="Beta-gal/glucu_dom_sf"/>
</dbReference>
<gene>
    <name evidence="3" type="ORF">ACFQWG_01345</name>
</gene>
<sequence length="633" mass="70421">MTTTTSAARRDAAGTAARGAPQLTVWGESLDPDHVLEDYPRPQMVRERWACLNGWWDWAITQAPGTEAAGVSWAGSPPRGDQWQGRILVPFSPETPLSRVGRTLLPDQVLWYRRTVQVPDGFRRSGERLVLRFGAVDQECVVHVDGEPVASHVGGFTPFSVDLGEPPAEAGSFELVVAVRDQTDRSFHARGKQRLSPGGIWYRPQSGIWQTVWMEPVPTGGVKALALTPRLAFDREGRLTRARLDVTVEAPGAAPDATALVVVSGRGREIARTRVPVGAVRSLELPVTGLRLWSPEDPFLHDIEVRLGRDHVASYTGLRAVGIGRDSAGIPRILLNGRPYFPAGVLDQGYWSDGWLTAPSEQALVYDVELAKSLGFTMIRKHIKIEPLRWYHACDRLGMLVWQDMVNGGGPYRPEVITAPAFLDLRVDDHRYELFGREDAAGRGEFLDEMAQTVRHLRNAPSVVAWVVFNEGWGQFDAARVAEQLRDLDDTRVIDHASGWYDQRGGDVRSLHVYFRPFRMRRAWRAGPRAVVLSEYGGYSLRVDGHALAGVRPFGYRRYRSRETLTAALARLHRRQILPALHRGLSATVYTQLSDVEGEDNGLTTSDRRVVKVDVAAMRAVLSRLRLPGQVSP</sequence>
<dbReference type="EMBL" id="JBHTEF010000001">
    <property type="protein sequence ID" value="MFC7579875.1"/>
    <property type="molecule type" value="Genomic_DNA"/>
</dbReference>
<name>A0ABW2SIX7_9ACTO</name>
<comment type="caution">
    <text evidence="3">The sequence shown here is derived from an EMBL/GenBank/DDBJ whole genome shotgun (WGS) entry which is preliminary data.</text>
</comment>
<evidence type="ECO:0000256" key="1">
    <source>
        <dbReference type="SAM" id="MobiDB-lite"/>
    </source>
</evidence>
<dbReference type="PANTHER" id="PTHR42732">
    <property type="entry name" value="BETA-GALACTOSIDASE"/>
    <property type="match status" value="1"/>
</dbReference>
<dbReference type="RefSeq" id="WP_380971430.1">
    <property type="nucleotide sequence ID" value="NZ_JBHTEF010000001.1"/>
</dbReference>
<dbReference type="PANTHER" id="PTHR42732:SF2">
    <property type="entry name" value="BETA-MANNOSIDASE"/>
    <property type="match status" value="1"/>
</dbReference>
<protein>
    <submittedName>
        <fullName evidence="3">Glycoside hydrolase family 2 protein</fullName>
    </submittedName>
</protein>
<dbReference type="SUPFAM" id="SSF49303">
    <property type="entry name" value="beta-Galactosidase/glucuronidase domain"/>
    <property type="match status" value="1"/>
</dbReference>
<dbReference type="Gene3D" id="2.60.120.260">
    <property type="entry name" value="Galactose-binding domain-like"/>
    <property type="match status" value="1"/>
</dbReference>
<evidence type="ECO:0000313" key="4">
    <source>
        <dbReference type="Proteomes" id="UP001596527"/>
    </source>
</evidence>
<keyword evidence="3" id="KW-0378">Hydrolase</keyword>
<dbReference type="Gene3D" id="3.20.20.80">
    <property type="entry name" value="Glycosidases"/>
    <property type="match status" value="1"/>
</dbReference>
<dbReference type="SUPFAM" id="SSF49785">
    <property type="entry name" value="Galactose-binding domain-like"/>
    <property type="match status" value="1"/>
</dbReference>
<reference evidence="4" key="1">
    <citation type="journal article" date="2019" name="Int. J. Syst. Evol. Microbiol.">
        <title>The Global Catalogue of Microorganisms (GCM) 10K type strain sequencing project: providing services to taxonomists for standard genome sequencing and annotation.</title>
        <authorList>
            <consortium name="The Broad Institute Genomics Platform"/>
            <consortium name="The Broad Institute Genome Sequencing Center for Infectious Disease"/>
            <person name="Wu L."/>
            <person name="Ma J."/>
        </authorList>
    </citation>
    <scope>NUCLEOTIDE SEQUENCE [LARGE SCALE GENOMIC DNA]</scope>
    <source>
        <strain evidence="4">CCUG 56698</strain>
    </source>
</reference>
<accession>A0ABW2SIX7</accession>
<feature type="domain" description="Glycoside hydrolase family 2 catalytic" evidence="2">
    <location>
        <begin position="351"/>
        <end position="500"/>
    </location>
</feature>
<dbReference type="InterPro" id="IPR017853">
    <property type="entry name" value="GH"/>
</dbReference>
<dbReference type="InterPro" id="IPR006103">
    <property type="entry name" value="Glyco_hydro_2_cat"/>
</dbReference>
<dbReference type="InterPro" id="IPR008979">
    <property type="entry name" value="Galactose-bd-like_sf"/>
</dbReference>
<dbReference type="GO" id="GO:0016787">
    <property type="term" value="F:hydrolase activity"/>
    <property type="evidence" value="ECO:0007669"/>
    <property type="project" value="UniProtKB-KW"/>
</dbReference>
<evidence type="ECO:0000259" key="2">
    <source>
        <dbReference type="Pfam" id="PF02836"/>
    </source>
</evidence>
<feature type="region of interest" description="Disordered" evidence="1">
    <location>
        <begin position="1"/>
        <end position="20"/>
    </location>
</feature>
<dbReference type="Proteomes" id="UP001596527">
    <property type="component" value="Unassembled WGS sequence"/>
</dbReference>
<evidence type="ECO:0000313" key="3">
    <source>
        <dbReference type="EMBL" id="MFC7579875.1"/>
    </source>
</evidence>
<dbReference type="SUPFAM" id="SSF51445">
    <property type="entry name" value="(Trans)glycosidases"/>
    <property type="match status" value="1"/>
</dbReference>
<organism evidence="3 4">
    <name type="scientific">Schaalia naturae</name>
    <dbReference type="NCBI Taxonomy" id="635203"/>
    <lineage>
        <taxon>Bacteria</taxon>
        <taxon>Bacillati</taxon>
        <taxon>Actinomycetota</taxon>
        <taxon>Actinomycetes</taxon>
        <taxon>Actinomycetales</taxon>
        <taxon>Actinomycetaceae</taxon>
        <taxon>Schaalia</taxon>
    </lineage>
</organism>
<dbReference type="Pfam" id="PF02836">
    <property type="entry name" value="Glyco_hydro_2_C"/>
    <property type="match status" value="1"/>
</dbReference>